<evidence type="ECO:0000259" key="1">
    <source>
        <dbReference type="Pfam" id="PF13529"/>
    </source>
</evidence>
<dbReference type="Pfam" id="PF13529">
    <property type="entry name" value="Peptidase_C39_2"/>
    <property type="match status" value="1"/>
</dbReference>
<organism evidence="2 3">
    <name type="scientific">Candidatus Falkowbacteria bacterium RIFOXYA2_FULL_47_19</name>
    <dbReference type="NCBI Taxonomy" id="1797994"/>
    <lineage>
        <taxon>Bacteria</taxon>
        <taxon>Candidatus Falkowiibacteriota</taxon>
    </lineage>
</organism>
<evidence type="ECO:0000313" key="2">
    <source>
        <dbReference type="EMBL" id="OGF26287.1"/>
    </source>
</evidence>
<dbReference type="EMBL" id="MFGB01000016">
    <property type="protein sequence ID" value="OGF26287.1"/>
    <property type="molecule type" value="Genomic_DNA"/>
</dbReference>
<protein>
    <recommendedName>
        <fullName evidence="1">Peptidase C39-like domain-containing protein</fullName>
    </recommendedName>
</protein>
<reference evidence="2 3" key="1">
    <citation type="journal article" date="2016" name="Nat. Commun.">
        <title>Thousands of microbial genomes shed light on interconnected biogeochemical processes in an aquifer system.</title>
        <authorList>
            <person name="Anantharaman K."/>
            <person name="Brown C.T."/>
            <person name="Hug L.A."/>
            <person name="Sharon I."/>
            <person name="Castelle C.J."/>
            <person name="Probst A.J."/>
            <person name="Thomas B.C."/>
            <person name="Singh A."/>
            <person name="Wilkins M.J."/>
            <person name="Karaoz U."/>
            <person name="Brodie E.L."/>
            <person name="Williams K.H."/>
            <person name="Hubbard S.S."/>
            <person name="Banfield J.F."/>
        </authorList>
    </citation>
    <scope>NUCLEOTIDE SEQUENCE [LARGE SCALE GENOMIC DNA]</scope>
</reference>
<dbReference type="AlphaFoldDB" id="A0A1F5SHU0"/>
<comment type="caution">
    <text evidence="2">The sequence shown here is derived from an EMBL/GenBank/DDBJ whole genome shotgun (WGS) entry which is preliminary data.</text>
</comment>
<gene>
    <name evidence="2" type="ORF">A2227_03310</name>
</gene>
<evidence type="ECO:0000313" key="3">
    <source>
        <dbReference type="Proteomes" id="UP000178367"/>
    </source>
</evidence>
<name>A0A1F5SHU0_9BACT</name>
<dbReference type="InterPro" id="IPR039564">
    <property type="entry name" value="Peptidase_C39-like"/>
</dbReference>
<feature type="domain" description="Peptidase C39-like" evidence="1">
    <location>
        <begin position="88"/>
        <end position="235"/>
    </location>
</feature>
<proteinExistence type="predicted"/>
<dbReference type="Proteomes" id="UP000178367">
    <property type="component" value="Unassembled WGS sequence"/>
</dbReference>
<sequence length="277" mass="31002">MRPTTFIILILVFIAGFSGGFYALSVIAEKPEPSVSGGTPNPDYAARSQAVAETDIETADRTEFFRNDRAEVVGEATTTRKEEEELSLEVPFVSQAPLGDWSDPRQQDGCEEASAFMAVLWARNEAAPTPPQVLKEIIAISEHENEKYGSFHDTSAKDTGERILIDYFGHERFKVKYDFNVDDIKNELALGHPVIIPADGRKLRNPFYTPPGPERHMLIIKGYDPAKKEFITNDPGTRQGENYRYGEELLFEAIRDYPTGNHEVQNGAGKAMIVIFK</sequence>
<dbReference type="Gene3D" id="3.90.70.10">
    <property type="entry name" value="Cysteine proteinases"/>
    <property type="match status" value="1"/>
</dbReference>
<accession>A0A1F5SHU0</accession>